<dbReference type="FunFam" id="2.70.70.10:FF:000006">
    <property type="entry name" value="M23 family peptidase"/>
    <property type="match status" value="1"/>
</dbReference>
<gene>
    <name evidence="3" type="ORF">LCGC14_2871170</name>
</gene>
<organism evidence="3">
    <name type="scientific">marine sediment metagenome</name>
    <dbReference type="NCBI Taxonomy" id="412755"/>
    <lineage>
        <taxon>unclassified sequences</taxon>
        <taxon>metagenomes</taxon>
        <taxon>ecological metagenomes</taxon>
    </lineage>
</organism>
<evidence type="ECO:0000259" key="2">
    <source>
        <dbReference type="Pfam" id="PF01551"/>
    </source>
</evidence>
<feature type="non-terminal residue" evidence="3">
    <location>
        <position position="1"/>
    </location>
</feature>
<dbReference type="PANTHER" id="PTHR21666">
    <property type="entry name" value="PEPTIDASE-RELATED"/>
    <property type="match status" value="1"/>
</dbReference>
<accession>A0A0F8Y347</accession>
<evidence type="ECO:0000256" key="1">
    <source>
        <dbReference type="ARBA" id="ARBA00022729"/>
    </source>
</evidence>
<dbReference type="Pfam" id="PF01551">
    <property type="entry name" value="Peptidase_M23"/>
    <property type="match status" value="1"/>
</dbReference>
<dbReference type="CDD" id="cd12797">
    <property type="entry name" value="M23_peptidase"/>
    <property type="match status" value="1"/>
</dbReference>
<dbReference type="InterPro" id="IPR011055">
    <property type="entry name" value="Dup_hybrid_motif"/>
</dbReference>
<dbReference type="PANTHER" id="PTHR21666:SF289">
    <property type="entry name" value="L-ALA--D-GLU ENDOPEPTIDASE"/>
    <property type="match status" value="1"/>
</dbReference>
<dbReference type="GO" id="GO:0004222">
    <property type="term" value="F:metalloendopeptidase activity"/>
    <property type="evidence" value="ECO:0007669"/>
    <property type="project" value="TreeGrafter"/>
</dbReference>
<reference evidence="3" key="1">
    <citation type="journal article" date="2015" name="Nature">
        <title>Complex archaea that bridge the gap between prokaryotes and eukaryotes.</title>
        <authorList>
            <person name="Spang A."/>
            <person name="Saw J.H."/>
            <person name="Jorgensen S.L."/>
            <person name="Zaremba-Niedzwiedzka K."/>
            <person name="Martijn J."/>
            <person name="Lind A.E."/>
            <person name="van Eijk R."/>
            <person name="Schleper C."/>
            <person name="Guy L."/>
            <person name="Ettema T.J."/>
        </authorList>
    </citation>
    <scope>NUCLEOTIDE SEQUENCE</scope>
</reference>
<dbReference type="Gene3D" id="2.70.70.10">
    <property type="entry name" value="Glucose Permease (Domain IIA)"/>
    <property type="match status" value="1"/>
</dbReference>
<dbReference type="EMBL" id="LAZR01055746">
    <property type="protein sequence ID" value="KKK75693.1"/>
    <property type="molecule type" value="Genomic_DNA"/>
</dbReference>
<proteinExistence type="predicted"/>
<dbReference type="AlphaFoldDB" id="A0A0F8Y347"/>
<dbReference type="SUPFAM" id="SSF51261">
    <property type="entry name" value="Duplicated hybrid motif"/>
    <property type="match status" value="1"/>
</dbReference>
<comment type="caution">
    <text evidence="3">The sequence shown here is derived from an EMBL/GenBank/DDBJ whole genome shotgun (WGS) entry which is preliminary data.</text>
</comment>
<evidence type="ECO:0000313" key="3">
    <source>
        <dbReference type="EMBL" id="KKK75693.1"/>
    </source>
</evidence>
<dbReference type="InterPro" id="IPR016047">
    <property type="entry name" value="M23ase_b-sheet_dom"/>
</dbReference>
<feature type="domain" description="M23ase beta-sheet core" evidence="2">
    <location>
        <begin position="77"/>
        <end position="171"/>
    </location>
</feature>
<dbReference type="InterPro" id="IPR050570">
    <property type="entry name" value="Cell_wall_metabolism_enzyme"/>
</dbReference>
<protein>
    <recommendedName>
        <fullName evidence="2">M23ase beta-sheet core domain-containing protein</fullName>
    </recommendedName>
</protein>
<name>A0A0F8Y347_9ZZZZ</name>
<keyword evidence="1" id="KW-0732">Signal</keyword>
<sequence>IMGFNTKDDYTSELETIKRINADITTSSKVLQNFIKFLAAREEIIKKIPNNWPIIGGGFITSPFGMRRSPFTGNWAMHQGVDISWWPGAPVRASADGQVVFSGMKGGYGRTIQIQHEYGFQTLYAHLSSISAYEGKQVKKGEIIGFLGRTGRSTGFHLHYEVRIGTKAVDPMIFMTTEF</sequence>